<dbReference type="CDD" id="cd00156">
    <property type="entry name" value="REC"/>
    <property type="match status" value="2"/>
</dbReference>
<dbReference type="InterPro" id="IPR011006">
    <property type="entry name" value="CheY-like_superfamily"/>
</dbReference>
<feature type="modified residue" description="4-aspartylphosphate" evidence="2">
    <location>
        <position position="197"/>
    </location>
</feature>
<dbReference type="SMART" id="SM00448">
    <property type="entry name" value="REC"/>
    <property type="match status" value="2"/>
</dbReference>
<evidence type="ECO:0000256" key="2">
    <source>
        <dbReference type="PROSITE-ProRule" id="PRU00169"/>
    </source>
</evidence>
<evidence type="ECO:0000256" key="1">
    <source>
        <dbReference type="ARBA" id="ARBA00022553"/>
    </source>
</evidence>
<organism evidence="4 5">
    <name type="scientific">Pseudomarimonas arenosa</name>
    <dbReference type="NCBI Taxonomy" id="2774145"/>
    <lineage>
        <taxon>Bacteria</taxon>
        <taxon>Pseudomonadati</taxon>
        <taxon>Pseudomonadota</taxon>
        <taxon>Gammaproteobacteria</taxon>
        <taxon>Lysobacterales</taxon>
        <taxon>Lysobacteraceae</taxon>
        <taxon>Pseudomarimonas</taxon>
    </lineage>
</organism>
<dbReference type="PANTHER" id="PTHR44591:SF21">
    <property type="entry name" value="TWO-COMPONENT RESPONSE REGULATOR"/>
    <property type="match status" value="1"/>
</dbReference>
<feature type="domain" description="Response regulatory" evidence="3">
    <location>
        <begin position="141"/>
        <end position="267"/>
    </location>
</feature>
<dbReference type="PROSITE" id="PS50110">
    <property type="entry name" value="RESPONSE_REGULATORY"/>
    <property type="match status" value="2"/>
</dbReference>
<dbReference type="InterPro" id="IPR001789">
    <property type="entry name" value="Sig_transdc_resp-reg_receiver"/>
</dbReference>
<evidence type="ECO:0000259" key="3">
    <source>
        <dbReference type="PROSITE" id="PS50110"/>
    </source>
</evidence>
<dbReference type="Gene3D" id="3.40.50.2300">
    <property type="match status" value="2"/>
</dbReference>
<name>A0AAW3ZSG6_9GAMM</name>
<feature type="domain" description="Response regulatory" evidence="3">
    <location>
        <begin position="15"/>
        <end position="133"/>
    </location>
</feature>
<proteinExistence type="predicted"/>
<evidence type="ECO:0000313" key="4">
    <source>
        <dbReference type="EMBL" id="MBD8527474.1"/>
    </source>
</evidence>
<comment type="caution">
    <text evidence="4">The sequence shown here is derived from an EMBL/GenBank/DDBJ whole genome shotgun (WGS) entry which is preliminary data.</text>
</comment>
<accession>A0AAW3ZSG6</accession>
<dbReference type="Pfam" id="PF00072">
    <property type="entry name" value="Response_reg"/>
    <property type="match status" value="2"/>
</dbReference>
<gene>
    <name evidence="4" type="ORF">IFO71_17155</name>
</gene>
<sequence>MSTSITRHISSETPRIMVVDGSKVVRKMIETLLIKDVPNVTVISCETGAEAKAALQEGVVDLVTTALRLPDMDGMELAHFVREHAPQAYIPIIVVSGDVQERLVNRSFTDDVTDYFDKSLGFAALTAFIRGYVCNDDSGGEVLYVEDSKVVAMATRRMLEKNGLQVIHVPSVEDGIAHLETAMAQGRIPGPDVVLTDVYLKGGMTGADLLDHVRNVFEYGKAQLPILVMTGDDNPANQSALLRAGANDLVQKPIEERLLVTKVLFQLRVGRMMREKVAKSQPAG</sequence>
<dbReference type="AlphaFoldDB" id="A0AAW3ZSG6"/>
<protein>
    <submittedName>
        <fullName evidence="4">Response regulator</fullName>
    </submittedName>
</protein>
<dbReference type="SUPFAM" id="SSF52172">
    <property type="entry name" value="CheY-like"/>
    <property type="match status" value="2"/>
</dbReference>
<dbReference type="PANTHER" id="PTHR44591">
    <property type="entry name" value="STRESS RESPONSE REGULATOR PROTEIN 1"/>
    <property type="match status" value="1"/>
</dbReference>
<reference evidence="4 5" key="1">
    <citation type="submission" date="2020-09" db="EMBL/GenBank/DDBJ databases">
        <title>Pseudoxanthomonas sp. CAU 1598 isolated from sand of Yaerae Beach.</title>
        <authorList>
            <person name="Kim W."/>
        </authorList>
    </citation>
    <scope>NUCLEOTIDE SEQUENCE [LARGE SCALE GENOMIC DNA]</scope>
    <source>
        <strain evidence="4 5">CAU 1598</strain>
    </source>
</reference>
<keyword evidence="1 2" id="KW-0597">Phosphoprotein</keyword>
<keyword evidence="5" id="KW-1185">Reference proteome</keyword>
<dbReference type="GO" id="GO:0000160">
    <property type="term" value="P:phosphorelay signal transduction system"/>
    <property type="evidence" value="ECO:0007669"/>
    <property type="project" value="InterPro"/>
</dbReference>
<dbReference type="InterPro" id="IPR050595">
    <property type="entry name" value="Bact_response_regulator"/>
</dbReference>
<comment type="caution">
    <text evidence="2">Lacks conserved residue(s) required for the propagation of feature annotation.</text>
</comment>
<dbReference type="Proteomes" id="UP000613768">
    <property type="component" value="Unassembled WGS sequence"/>
</dbReference>
<evidence type="ECO:0000313" key="5">
    <source>
        <dbReference type="Proteomes" id="UP000613768"/>
    </source>
</evidence>
<dbReference type="EMBL" id="JACYTR010000053">
    <property type="protein sequence ID" value="MBD8527474.1"/>
    <property type="molecule type" value="Genomic_DNA"/>
</dbReference>
<dbReference type="RefSeq" id="WP_192030894.1">
    <property type="nucleotide sequence ID" value="NZ_JACYTR010000053.1"/>
</dbReference>